<dbReference type="Gene3D" id="1.20.1070.10">
    <property type="entry name" value="Rhodopsin 7-helix transmembrane proteins"/>
    <property type="match status" value="1"/>
</dbReference>
<evidence type="ECO:0000313" key="11">
    <source>
        <dbReference type="WBParaSite" id="nRc.2.0.1.t27086-RA"/>
    </source>
</evidence>
<feature type="transmembrane region" description="Helical" evidence="8">
    <location>
        <begin position="390"/>
        <end position="416"/>
    </location>
</feature>
<dbReference type="WBParaSite" id="nRc.2.0.1.t27086-RA">
    <property type="protein sequence ID" value="nRc.2.0.1.t27086-RA"/>
    <property type="gene ID" value="nRc.2.0.1.g27086"/>
</dbReference>
<dbReference type="InterPro" id="IPR017452">
    <property type="entry name" value="GPCR_Rhodpsn_7TM"/>
</dbReference>
<keyword evidence="7" id="KW-0807">Transducer</keyword>
<proteinExistence type="predicted"/>
<dbReference type="InterPro" id="IPR000276">
    <property type="entry name" value="GPCR_Rhodpsn"/>
</dbReference>
<feature type="transmembrane region" description="Helical" evidence="8">
    <location>
        <begin position="351"/>
        <end position="370"/>
    </location>
</feature>
<dbReference type="GO" id="GO:0004930">
    <property type="term" value="F:G protein-coupled receptor activity"/>
    <property type="evidence" value="ECO:0007669"/>
    <property type="project" value="UniProtKB-KW"/>
</dbReference>
<dbReference type="SUPFAM" id="SSF81321">
    <property type="entry name" value="Family A G protein-coupled receptor-like"/>
    <property type="match status" value="1"/>
</dbReference>
<dbReference type="PANTHER" id="PTHR24243">
    <property type="entry name" value="G-PROTEIN COUPLED RECEPTOR"/>
    <property type="match status" value="1"/>
</dbReference>
<feature type="transmembrane region" description="Helical" evidence="8">
    <location>
        <begin position="67"/>
        <end position="88"/>
    </location>
</feature>
<dbReference type="PRINTS" id="PR00237">
    <property type="entry name" value="GPCRRHODOPSN"/>
</dbReference>
<organism evidence="10 11">
    <name type="scientific">Romanomermis culicivorax</name>
    <name type="common">Nematode worm</name>
    <dbReference type="NCBI Taxonomy" id="13658"/>
    <lineage>
        <taxon>Eukaryota</taxon>
        <taxon>Metazoa</taxon>
        <taxon>Ecdysozoa</taxon>
        <taxon>Nematoda</taxon>
        <taxon>Enoplea</taxon>
        <taxon>Dorylaimia</taxon>
        <taxon>Mermithida</taxon>
        <taxon>Mermithoidea</taxon>
        <taxon>Mermithidae</taxon>
        <taxon>Romanomermis</taxon>
    </lineage>
</organism>
<name>A0A915JM64_ROMCU</name>
<dbReference type="PROSITE" id="PS50262">
    <property type="entry name" value="G_PROTEIN_RECEP_F1_2"/>
    <property type="match status" value="1"/>
</dbReference>
<sequence>MLISNIASDNISFFLLNKNNNLSIVEETIINDEVFTHQLVETTIAPSNQTLYEETAIINTLKKINSICFAIIILTGLCGNGFSIFVIARSHLRKISSNHYLIALATSDSLFLMGLCMMWLSRFELPTYHEKGVCSVVIFLLNCSSWMSSWYTTALTVERCFVVYKPLSKNKVCTVSRTRRTIVCLIPWPLLFNLWVFFGTGVTEQGCNVLPHFFQIGFYLNALDTLLTFVIPILSIVICNTLICVKLCRPGGDIFSRSEHRLIGEMRKHGGGTGQHTPLVAQTPLKQSLARGTAPDIAKLINNDDATATGAQCNGGGGGPKISCGAASSGMPAHAVSAGTSASNQERNITITLLTISFVFVFMNLPSYAMRLRLFFLVLASKENNHHVSILIRVLEFLFLLLYYTNFSCNFIVYCLSSKNFRQTVQKMWRGKLHTLSSFSFSSSFPFRYLSSLRSNRTSRKTPPPLDQDVMDNITVLSFAEPYRVRNSGLRIRITD</sequence>
<protein>
    <submittedName>
        <fullName evidence="11">G-protein coupled receptors family 1 profile domain-containing protein</fullName>
    </submittedName>
</protein>
<evidence type="ECO:0000256" key="7">
    <source>
        <dbReference type="ARBA" id="ARBA00023224"/>
    </source>
</evidence>
<dbReference type="AlphaFoldDB" id="A0A915JM64"/>
<dbReference type="GO" id="GO:0005886">
    <property type="term" value="C:plasma membrane"/>
    <property type="evidence" value="ECO:0007669"/>
    <property type="project" value="TreeGrafter"/>
</dbReference>
<evidence type="ECO:0000256" key="5">
    <source>
        <dbReference type="ARBA" id="ARBA00023136"/>
    </source>
</evidence>
<keyword evidence="6" id="KW-0675">Receptor</keyword>
<evidence type="ECO:0000256" key="3">
    <source>
        <dbReference type="ARBA" id="ARBA00022989"/>
    </source>
</evidence>
<feature type="domain" description="G-protein coupled receptors family 1 profile" evidence="9">
    <location>
        <begin position="79"/>
        <end position="414"/>
    </location>
</feature>
<evidence type="ECO:0000256" key="1">
    <source>
        <dbReference type="ARBA" id="ARBA00004141"/>
    </source>
</evidence>
<feature type="transmembrane region" description="Helical" evidence="8">
    <location>
        <begin position="100"/>
        <end position="120"/>
    </location>
</feature>
<keyword evidence="4" id="KW-0297">G-protein coupled receptor</keyword>
<accession>A0A915JM64</accession>
<evidence type="ECO:0000313" key="10">
    <source>
        <dbReference type="Proteomes" id="UP000887565"/>
    </source>
</evidence>
<comment type="subcellular location">
    <subcellularLocation>
        <location evidence="1">Membrane</location>
        <topology evidence="1">Multi-pass membrane protein</topology>
    </subcellularLocation>
</comment>
<evidence type="ECO:0000256" key="4">
    <source>
        <dbReference type="ARBA" id="ARBA00023040"/>
    </source>
</evidence>
<dbReference type="Pfam" id="PF00001">
    <property type="entry name" value="7tm_1"/>
    <property type="match status" value="1"/>
</dbReference>
<reference evidence="11" key="1">
    <citation type="submission" date="2022-11" db="UniProtKB">
        <authorList>
            <consortium name="WormBaseParasite"/>
        </authorList>
    </citation>
    <scope>IDENTIFICATION</scope>
</reference>
<keyword evidence="5 8" id="KW-0472">Membrane</keyword>
<keyword evidence="2 8" id="KW-0812">Transmembrane</keyword>
<evidence type="ECO:0000256" key="6">
    <source>
        <dbReference type="ARBA" id="ARBA00023170"/>
    </source>
</evidence>
<evidence type="ECO:0000256" key="2">
    <source>
        <dbReference type="ARBA" id="ARBA00022692"/>
    </source>
</evidence>
<keyword evidence="3 8" id="KW-1133">Transmembrane helix</keyword>
<dbReference type="PANTHER" id="PTHR24243:SF230">
    <property type="entry name" value="G-PROTEIN COUPLED RECEPTORS FAMILY 1 PROFILE DOMAIN-CONTAINING PROTEIN"/>
    <property type="match status" value="1"/>
</dbReference>
<feature type="transmembrane region" description="Helical" evidence="8">
    <location>
        <begin position="226"/>
        <end position="248"/>
    </location>
</feature>
<evidence type="ECO:0000259" key="9">
    <source>
        <dbReference type="PROSITE" id="PS50262"/>
    </source>
</evidence>
<keyword evidence="10" id="KW-1185">Reference proteome</keyword>
<evidence type="ECO:0000256" key="8">
    <source>
        <dbReference type="SAM" id="Phobius"/>
    </source>
</evidence>
<dbReference type="OMA" id="MICRAIY"/>
<dbReference type="Proteomes" id="UP000887565">
    <property type="component" value="Unplaced"/>
</dbReference>